<accession>A0AC34Q028</accession>
<proteinExistence type="predicted"/>
<evidence type="ECO:0000313" key="2">
    <source>
        <dbReference type="WBParaSite" id="JU765_v2.g11641.t1"/>
    </source>
</evidence>
<sequence length="77" mass="8366">MYSLYNRGIVVVVGCVDDVVDDCVIDVVVVSVIDVVVGCVEEALVTIGDVVVLLVTNEFSIEQTDILKHFDGKHDDN</sequence>
<dbReference type="Proteomes" id="UP000887576">
    <property type="component" value="Unplaced"/>
</dbReference>
<organism evidence="1 2">
    <name type="scientific">Panagrolaimus sp. JU765</name>
    <dbReference type="NCBI Taxonomy" id="591449"/>
    <lineage>
        <taxon>Eukaryota</taxon>
        <taxon>Metazoa</taxon>
        <taxon>Ecdysozoa</taxon>
        <taxon>Nematoda</taxon>
        <taxon>Chromadorea</taxon>
        <taxon>Rhabditida</taxon>
        <taxon>Tylenchina</taxon>
        <taxon>Panagrolaimomorpha</taxon>
        <taxon>Panagrolaimoidea</taxon>
        <taxon>Panagrolaimidae</taxon>
        <taxon>Panagrolaimus</taxon>
    </lineage>
</organism>
<evidence type="ECO:0000313" key="1">
    <source>
        <dbReference type="Proteomes" id="UP000887576"/>
    </source>
</evidence>
<name>A0AC34Q028_9BILA</name>
<dbReference type="WBParaSite" id="JU765_v2.g11641.t1">
    <property type="protein sequence ID" value="JU765_v2.g11641.t1"/>
    <property type="gene ID" value="JU765_v2.g11641"/>
</dbReference>
<reference evidence="2" key="1">
    <citation type="submission" date="2022-11" db="UniProtKB">
        <authorList>
            <consortium name="WormBaseParasite"/>
        </authorList>
    </citation>
    <scope>IDENTIFICATION</scope>
</reference>
<protein>
    <submittedName>
        <fullName evidence="2">Uncharacterized protein</fullName>
    </submittedName>
</protein>